<accession>A0A372MJG5</accession>
<keyword evidence="2" id="KW-1185">Reference proteome</keyword>
<comment type="caution">
    <text evidence="1">The sequence shown here is derived from an EMBL/GenBank/DDBJ whole genome shotgun (WGS) entry which is preliminary data.</text>
</comment>
<gene>
    <name evidence="1" type="ORF">DYP60_02595</name>
</gene>
<dbReference type="Proteomes" id="UP000264002">
    <property type="component" value="Unassembled WGS sequence"/>
</dbReference>
<evidence type="ECO:0000313" key="2">
    <source>
        <dbReference type="Proteomes" id="UP000264002"/>
    </source>
</evidence>
<dbReference type="AlphaFoldDB" id="A0A372MJG5"/>
<dbReference type="EMBL" id="QUWK01000002">
    <property type="protein sequence ID" value="RFU95909.1"/>
    <property type="molecule type" value="Genomic_DNA"/>
</dbReference>
<reference evidence="2" key="1">
    <citation type="submission" date="2018-08" db="EMBL/GenBank/DDBJ databases">
        <authorList>
            <person name="Grouzdev D.S."/>
            <person name="Krutkina M.S."/>
        </authorList>
    </citation>
    <scope>NUCLEOTIDE SEQUENCE [LARGE SCALE GENOMIC DNA]</scope>
    <source>
        <strain evidence="2">4-11</strain>
    </source>
</reference>
<proteinExistence type="predicted"/>
<reference evidence="1 2" key="2">
    <citation type="submission" date="2018-09" db="EMBL/GenBank/DDBJ databases">
        <title>Genome of Sphaerochaeta halotolerans strain 4-11.</title>
        <authorList>
            <person name="Nazina T.N."/>
            <person name="Sokolova D.S."/>
        </authorList>
    </citation>
    <scope>NUCLEOTIDE SEQUENCE [LARGE SCALE GENOMIC DNA]</scope>
    <source>
        <strain evidence="1 2">4-11</strain>
    </source>
</reference>
<organism evidence="1 2">
    <name type="scientific">Sphaerochaeta halotolerans</name>
    <dbReference type="NCBI Taxonomy" id="2293840"/>
    <lineage>
        <taxon>Bacteria</taxon>
        <taxon>Pseudomonadati</taxon>
        <taxon>Spirochaetota</taxon>
        <taxon>Spirochaetia</taxon>
        <taxon>Spirochaetales</taxon>
        <taxon>Sphaerochaetaceae</taxon>
        <taxon>Sphaerochaeta</taxon>
    </lineage>
</organism>
<evidence type="ECO:0000313" key="1">
    <source>
        <dbReference type="EMBL" id="RFU95909.1"/>
    </source>
</evidence>
<protein>
    <submittedName>
        <fullName evidence="1">Uncharacterized protein</fullName>
    </submittedName>
</protein>
<name>A0A372MJG5_9SPIR</name>
<sequence>MMRKHISSQTGVCPFCAIMVLMYQQCKSFWGSVYSIGKVMQASSTLNKVRDEVKQLLIALGAFSFLPQQDTCDFSHSFCFFLQPSVSYRQEELLYG</sequence>